<feature type="transmembrane region" description="Helical" evidence="4">
    <location>
        <begin position="456"/>
        <end position="474"/>
    </location>
</feature>
<organism evidence="6 7">
    <name type="scientific">Paenibacillus methanolicus</name>
    <dbReference type="NCBI Taxonomy" id="582686"/>
    <lineage>
        <taxon>Bacteria</taxon>
        <taxon>Bacillati</taxon>
        <taxon>Bacillota</taxon>
        <taxon>Bacilli</taxon>
        <taxon>Bacillales</taxon>
        <taxon>Paenibacillaceae</taxon>
        <taxon>Paenibacillus</taxon>
    </lineage>
</organism>
<feature type="chain" id="PRO_5039143843" evidence="5">
    <location>
        <begin position="28"/>
        <end position="491"/>
    </location>
</feature>
<keyword evidence="6" id="KW-0238">DNA-binding</keyword>
<keyword evidence="4" id="KW-0812">Transmembrane</keyword>
<evidence type="ECO:0000256" key="5">
    <source>
        <dbReference type="SAM" id="SignalP"/>
    </source>
</evidence>
<protein>
    <submittedName>
        <fullName evidence="6">DNA-binding beta-propeller fold protein YncE</fullName>
    </submittedName>
</protein>
<evidence type="ECO:0000313" key="7">
    <source>
        <dbReference type="Proteomes" id="UP000323257"/>
    </source>
</evidence>
<keyword evidence="7" id="KW-1185">Reference proteome</keyword>
<comment type="caution">
    <text evidence="6">The sequence shown here is derived from an EMBL/GenBank/DDBJ whole genome shotgun (WGS) entry which is preliminary data.</text>
</comment>
<dbReference type="Proteomes" id="UP000323257">
    <property type="component" value="Unassembled WGS sequence"/>
</dbReference>
<dbReference type="InterPro" id="IPR050952">
    <property type="entry name" value="TRIM-NHL_E3_ligases"/>
</dbReference>
<keyword evidence="1" id="KW-0677">Repeat</keyword>
<dbReference type="GO" id="GO:0008270">
    <property type="term" value="F:zinc ion binding"/>
    <property type="evidence" value="ECO:0007669"/>
    <property type="project" value="UniProtKB-KW"/>
</dbReference>
<dbReference type="InterPro" id="IPR019734">
    <property type="entry name" value="TPR_rpt"/>
</dbReference>
<evidence type="ECO:0000256" key="4">
    <source>
        <dbReference type="SAM" id="Phobius"/>
    </source>
</evidence>
<dbReference type="SUPFAM" id="SSF48452">
    <property type="entry name" value="TPR-like"/>
    <property type="match status" value="1"/>
</dbReference>
<keyword evidence="4" id="KW-0472">Membrane</keyword>
<proteinExistence type="predicted"/>
<dbReference type="InterPro" id="IPR011042">
    <property type="entry name" value="6-blade_b-propeller_TolB-like"/>
</dbReference>
<dbReference type="EMBL" id="VNHS01000003">
    <property type="protein sequence ID" value="TYP76787.1"/>
    <property type="molecule type" value="Genomic_DNA"/>
</dbReference>
<reference evidence="6 7" key="1">
    <citation type="submission" date="2019-07" db="EMBL/GenBank/DDBJ databases">
        <title>Genomic Encyclopedia of Type Strains, Phase III (KMG-III): the genomes of soil and plant-associated and newly described type strains.</title>
        <authorList>
            <person name="Whitman W."/>
        </authorList>
    </citation>
    <scope>NUCLEOTIDE SEQUENCE [LARGE SCALE GENOMIC DNA]</scope>
    <source>
        <strain evidence="6 7">BL24</strain>
    </source>
</reference>
<dbReference type="SUPFAM" id="SSF101898">
    <property type="entry name" value="NHL repeat"/>
    <property type="match status" value="1"/>
</dbReference>
<gene>
    <name evidence="6" type="ORF">BCM02_103451</name>
</gene>
<dbReference type="PANTHER" id="PTHR24104">
    <property type="entry name" value="E3 UBIQUITIN-PROTEIN LIGASE NHLRC1-RELATED"/>
    <property type="match status" value="1"/>
</dbReference>
<name>A0A5S5CBT2_9BACL</name>
<evidence type="ECO:0000256" key="3">
    <source>
        <dbReference type="PROSITE-ProRule" id="PRU00504"/>
    </source>
</evidence>
<feature type="repeat" description="NHL" evidence="3">
    <location>
        <begin position="122"/>
        <end position="152"/>
    </location>
</feature>
<feature type="repeat" description="TPR" evidence="2">
    <location>
        <begin position="409"/>
        <end position="442"/>
    </location>
</feature>
<accession>A0A5S5CBT2</accession>
<feature type="signal peptide" evidence="5">
    <location>
        <begin position="1"/>
        <end position="27"/>
    </location>
</feature>
<keyword evidence="4" id="KW-1133">Transmembrane helix</keyword>
<evidence type="ECO:0000256" key="2">
    <source>
        <dbReference type="PROSITE-ProRule" id="PRU00339"/>
    </source>
</evidence>
<dbReference type="Pfam" id="PF01436">
    <property type="entry name" value="NHL"/>
    <property type="match status" value="1"/>
</dbReference>
<dbReference type="InterPro" id="IPR011990">
    <property type="entry name" value="TPR-like_helical_dom_sf"/>
</dbReference>
<dbReference type="Gene3D" id="1.25.40.10">
    <property type="entry name" value="Tetratricopeptide repeat domain"/>
    <property type="match status" value="1"/>
</dbReference>
<keyword evidence="2" id="KW-0802">TPR repeat</keyword>
<evidence type="ECO:0000313" key="6">
    <source>
        <dbReference type="EMBL" id="TYP76787.1"/>
    </source>
</evidence>
<dbReference type="AlphaFoldDB" id="A0A5S5CBT2"/>
<dbReference type="PANTHER" id="PTHR24104:SF25">
    <property type="entry name" value="PROTEIN LIN-41"/>
    <property type="match status" value="1"/>
</dbReference>
<dbReference type="PROSITE" id="PS51125">
    <property type="entry name" value="NHL"/>
    <property type="match status" value="2"/>
</dbReference>
<sequence length="491" mass="54923">MMLKRITRLRGCLLLAMCCLVGFGAFGAGARQVHADDGASSYNYSFWGDTVASPKAYEATALLNGAKLGTGPLKDPSDLFVSADERIYVLDAGNNRVLVLDRQFKLVRIIDSFERDGKKEAFLNPQGLFVTDRNELIVADTGNKRVVHLDSDDNVVKVIDSPQSELLAEGFNFEPVRVVADKAQRIYVMAAGVFDGFMEFSASGDFTSFIGANRVNFDPTDYLWKMLSTRAQRSQMVMFTPTEFTNLDMNDEGFIYATNGQASDNVKKLNAQGSDILRREGYFPPEGDIRFTTLDGPTRLADIDVADSEIFAILDATRGRIFTYSGDGHFMYVFGGIGNQLGEFHTPVAIERVGDDYIVLDKALGELTVFQTTEYGRTLNEAVRSYYKGEEEKAYELFQKTINMNANLEFAYAGIGKALLRQGEYGEAMNYFKQSMDQRGYSKAFLLYRKQVLREHFTAIMTVVAVLVLALFLIRRYLKRKGGKKIVPMEA</sequence>
<dbReference type="Gene3D" id="2.120.10.30">
    <property type="entry name" value="TolB, C-terminal domain"/>
    <property type="match status" value="1"/>
</dbReference>
<dbReference type="InterPro" id="IPR001258">
    <property type="entry name" value="NHL_repeat"/>
</dbReference>
<feature type="repeat" description="NHL" evidence="3">
    <location>
        <begin position="69"/>
        <end position="103"/>
    </location>
</feature>
<dbReference type="GO" id="GO:0003677">
    <property type="term" value="F:DNA binding"/>
    <property type="evidence" value="ECO:0007669"/>
    <property type="project" value="UniProtKB-KW"/>
</dbReference>
<keyword evidence="5" id="KW-0732">Signal</keyword>
<evidence type="ECO:0000256" key="1">
    <source>
        <dbReference type="ARBA" id="ARBA00022737"/>
    </source>
</evidence>
<dbReference type="PROSITE" id="PS50005">
    <property type="entry name" value="TPR"/>
    <property type="match status" value="1"/>
</dbReference>